<dbReference type="SUPFAM" id="SSF53807">
    <property type="entry name" value="Helical backbone' metal receptor"/>
    <property type="match status" value="1"/>
</dbReference>
<dbReference type="Gene3D" id="3.40.50.1980">
    <property type="entry name" value="Nitrogenase molybdenum iron protein domain"/>
    <property type="match status" value="2"/>
</dbReference>
<dbReference type="PANTHER" id="PTHR30535:SF34">
    <property type="entry name" value="MOLYBDATE-BINDING PROTEIN MOLA"/>
    <property type="match status" value="1"/>
</dbReference>
<dbReference type="EMBL" id="JPME01000020">
    <property type="protein sequence ID" value="KEZ89094.1"/>
    <property type="molecule type" value="Genomic_DNA"/>
</dbReference>
<evidence type="ECO:0000259" key="3">
    <source>
        <dbReference type="PROSITE" id="PS50983"/>
    </source>
</evidence>
<dbReference type="Gene3D" id="1.20.58.2180">
    <property type="match status" value="1"/>
</dbReference>
<dbReference type="Proteomes" id="UP000028525">
    <property type="component" value="Unassembled WGS sequence"/>
</dbReference>
<evidence type="ECO:0000256" key="2">
    <source>
        <dbReference type="SAM" id="SignalP"/>
    </source>
</evidence>
<reference evidence="4 5" key="1">
    <citation type="submission" date="2014-07" db="EMBL/GenBank/DDBJ databases">
        <title>Draft genome of Clostridium celerecrescens 152B isolated from sediments associated with methane hydrate from Krishna Godavari basin.</title>
        <authorList>
            <person name="Honkalas V.S."/>
            <person name="Dabir A.P."/>
            <person name="Arora P."/>
            <person name="Dhakephalkar P.K."/>
        </authorList>
    </citation>
    <scope>NUCLEOTIDE SEQUENCE [LARGE SCALE GENOMIC DNA]</scope>
    <source>
        <strain evidence="4 5">152B</strain>
    </source>
</reference>
<evidence type="ECO:0000313" key="4">
    <source>
        <dbReference type="EMBL" id="KEZ89094.1"/>
    </source>
</evidence>
<dbReference type="OrthoDB" id="9787830at2"/>
<evidence type="ECO:0000313" key="5">
    <source>
        <dbReference type="Proteomes" id="UP000028525"/>
    </source>
</evidence>
<comment type="similarity">
    <text evidence="1">Belongs to the bacterial solute-binding protein 8 family.</text>
</comment>
<proteinExistence type="inferred from homology"/>
<protein>
    <submittedName>
        <fullName evidence="4">ABC transporter substrate-binding protein</fullName>
    </submittedName>
</protein>
<dbReference type="PROSITE" id="PS50983">
    <property type="entry name" value="FE_B12_PBP"/>
    <property type="match status" value="1"/>
</dbReference>
<dbReference type="RefSeq" id="WP_038283009.1">
    <property type="nucleotide sequence ID" value="NZ_JPME01000020.1"/>
</dbReference>
<dbReference type="STRING" id="29354.IO98_16725"/>
<sequence>MKKTRRGLVLAAFLAVAVLANGCQKGSGQEIPDSLAESTAYGIAETQAETENAGESGAQSDSRVFTDSAGREVTLPKEINKIAPSGPLAQIVLYTLCPDKLSGLASDFSEGAKQYIDEKYWSLPKFGQFYGKNANLNMEALIAESPDVIIDIGEAKKTVKEDMDALQEQLNMPVIFIEADLDTMSSAYEKLGELTGDTDQAKKLADYCNNTLKRSKTAREQLAEKKSVYFAIGDDGLHTNAEGSIHARVIEQIGAENAAKVEMVSSGGGSEVSFEQLLLWQPDIIIADSEALYQTITTDKVWGELHAVKEGKVYQIPSVPYSFMSSPPSVNRMIGILWLGNLVYPEQYNIDIKQEVKDFYELFYHVTLDDTQVEKIIK</sequence>
<name>A0A084JJG0_9FIRM</name>
<comment type="caution">
    <text evidence="4">The sequence shown here is derived from an EMBL/GenBank/DDBJ whole genome shotgun (WGS) entry which is preliminary data.</text>
</comment>
<dbReference type="InterPro" id="IPR050902">
    <property type="entry name" value="ABC_Transporter_SBP"/>
</dbReference>
<feature type="signal peptide" evidence="2">
    <location>
        <begin position="1"/>
        <end position="22"/>
    </location>
</feature>
<dbReference type="GO" id="GO:0071281">
    <property type="term" value="P:cellular response to iron ion"/>
    <property type="evidence" value="ECO:0007669"/>
    <property type="project" value="TreeGrafter"/>
</dbReference>
<keyword evidence="5" id="KW-1185">Reference proteome</keyword>
<gene>
    <name evidence="4" type="ORF">IO98_16725</name>
</gene>
<dbReference type="PANTHER" id="PTHR30535">
    <property type="entry name" value="VITAMIN B12-BINDING PROTEIN"/>
    <property type="match status" value="1"/>
</dbReference>
<dbReference type="InterPro" id="IPR002491">
    <property type="entry name" value="ABC_transptr_periplasmic_BD"/>
</dbReference>
<dbReference type="Pfam" id="PF01497">
    <property type="entry name" value="Peripla_BP_2"/>
    <property type="match status" value="1"/>
</dbReference>
<organism evidence="4 5">
    <name type="scientific">Lacrimispora celerecrescens</name>
    <dbReference type="NCBI Taxonomy" id="29354"/>
    <lineage>
        <taxon>Bacteria</taxon>
        <taxon>Bacillati</taxon>
        <taxon>Bacillota</taxon>
        <taxon>Clostridia</taxon>
        <taxon>Lachnospirales</taxon>
        <taxon>Lachnospiraceae</taxon>
        <taxon>Lacrimispora</taxon>
    </lineage>
</organism>
<feature type="chain" id="PRO_5001777336" evidence="2">
    <location>
        <begin position="23"/>
        <end position="378"/>
    </location>
</feature>
<keyword evidence="2" id="KW-0732">Signal</keyword>
<dbReference type="AlphaFoldDB" id="A0A084JJG0"/>
<feature type="domain" description="Fe/B12 periplasmic-binding" evidence="3">
    <location>
        <begin position="81"/>
        <end position="347"/>
    </location>
</feature>
<accession>A0A084JJG0</accession>
<evidence type="ECO:0000256" key="1">
    <source>
        <dbReference type="ARBA" id="ARBA00008814"/>
    </source>
</evidence>